<dbReference type="EMBL" id="PGCI01000705">
    <property type="protein sequence ID" value="PLW20053.1"/>
    <property type="molecule type" value="Genomic_DNA"/>
</dbReference>
<dbReference type="InterPro" id="IPR022755">
    <property type="entry name" value="Znf_C2H2_jaz"/>
</dbReference>
<dbReference type="GO" id="GO:0005634">
    <property type="term" value="C:nucleus"/>
    <property type="evidence" value="ECO:0007669"/>
    <property type="project" value="UniProtKB-SubCell"/>
</dbReference>
<evidence type="ECO:0000256" key="6">
    <source>
        <dbReference type="ARBA" id="ARBA00022771"/>
    </source>
</evidence>
<dbReference type="Gene3D" id="3.30.160.60">
    <property type="entry name" value="Classic Zinc Finger"/>
    <property type="match status" value="1"/>
</dbReference>
<comment type="subcellular location">
    <subcellularLocation>
        <location evidence="2">Cytoplasm</location>
    </subcellularLocation>
    <subcellularLocation>
        <location evidence="1">Nucleus</location>
    </subcellularLocation>
</comment>
<dbReference type="InterPro" id="IPR036236">
    <property type="entry name" value="Znf_C2H2_sf"/>
</dbReference>
<reference evidence="13 15" key="1">
    <citation type="submission" date="2017-11" db="EMBL/GenBank/DDBJ databases">
        <title>De novo assembly and phasing of dikaryotic genomes from two isolates of Puccinia coronata f. sp. avenae, the causal agent of oat crown rust.</title>
        <authorList>
            <person name="Miller M.E."/>
            <person name="Zhang Y."/>
            <person name="Omidvar V."/>
            <person name="Sperschneider J."/>
            <person name="Schwessinger B."/>
            <person name="Raley C."/>
            <person name="Palmer J.M."/>
            <person name="Garnica D."/>
            <person name="Upadhyaya N."/>
            <person name="Rathjen J."/>
            <person name="Taylor J.M."/>
            <person name="Park R.F."/>
            <person name="Dodds P.N."/>
            <person name="Hirsch C.D."/>
            <person name="Kianian S.F."/>
            <person name="Figueroa M."/>
        </authorList>
    </citation>
    <scope>NUCLEOTIDE SEQUENCE [LARGE SCALE GENOMIC DNA]</scope>
    <source>
        <strain evidence="13">12SD80</strain>
    </source>
</reference>
<organism evidence="13 15">
    <name type="scientific">Puccinia coronata f. sp. avenae</name>
    <dbReference type="NCBI Taxonomy" id="200324"/>
    <lineage>
        <taxon>Eukaryota</taxon>
        <taxon>Fungi</taxon>
        <taxon>Dikarya</taxon>
        <taxon>Basidiomycota</taxon>
        <taxon>Pucciniomycotina</taxon>
        <taxon>Pucciniomycetes</taxon>
        <taxon>Pucciniales</taxon>
        <taxon>Pucciniaceae</taxon>
        <taxon>Puccinia</taxon>
    </lineage>
</organism>
<evidence type="ECO:0000313" key="13">
    <source>
        <dbReference type="EMBL" id="PLW20053.1"/>
    </source>
</evidence>
<dbReference type="InterPro" id="IPR013087">
    <property type="entry name" value="Znf_C2H2_type"/>
</dbReference>
<name>A0A2N5T3I0_9BASI</name>
<keyword evidence="5" id="KW-0479">Metal-binding</keyword>
<feature type="region of interest" description="Disordered" evidence="11">
    <location>
        <begin position="191"/>
        <end position="211"/>
    </location>
</feature>
<evidence type="ECO:0000256" key="11">
    <source>
        <dbReference type="SAM" id="MobiDB-lite"/>
    </source>
</evidence>
<evidence type="ECO:0000256" key="3">
    <source>
        <dbReference type="ARBA" id="ARBA00022490"/>
    </source>
</evidence>
<dbReference type="GO" id="GO:0005737">
    <property type="term" value="C:cytoplasm"/>
    <property type="evidence" value="ECO:0007669"/>
    <property type="project" value="UniProtKB-SubCell"/>
</dbReference>
<evidence type="ECO:0000256" key="7">
    <source>
        <dbReference type="ARBA" id="ARBA00022833"/>
    </source>
</evidence>
<evidence type="ECO:0000256" key="10">
    <source>
        <dbReference type="PROSITE-ProRule" id="PRU00042"/>
    </source>
</evidence>
<dbReference type="FunFam" id="3.30.160.60:FF:000299">
    <property type="entry name" value="Zinc finger protein 593"/>
    <property type="match status" value="1"/>
</dbReference>
<feature type="region of interest" description="Disordered" evidence="11">
    <location>
        <begin position="67"/>
        <end position="87"/>
    </location>
</feature>
<feature type="domain" description="C2H2-type" evidence="12">
    <location>
        <begin position="149"/>
        <end position="178"/>
    </location>
</feature>
<dbReference type="EMBL" id="PGCI01000018">
    <property type="protein sequence ID" value="PLW49161.1"/>
    <property type="molecule type" value="Genomic_DNA"/>
</dbReference>
<dbReference type="PROSITE" id="PS00028">
    <property type="entry name" value="ZINC_FINGER_C2H2_1"/>
    <property type="match status" value="1"/>
</dbReference>
<evidence type="ECO:0000259" key="12">
    <source>
        <dbReference type="PROSITE" id="PS50157"/>
    </source>
</evidence>
<evidence type="ECO:0000256" key="9">
    <source>
        <dbReference type="ARBA" id="ARBA00038064"/>
    </source>
</evidence>
<keyword evidence="3" id="KW-0963">Cytoplasm</keyword>
<dbReference type="AlphaFoldDB" id="A0A2N5T3I0"/>
<sequence length="211" mass="23162">MPSVIVLGVLDVSPAPPSAHEQRARGGLSLSSPSTNFLHWAISSIALHQFVSSFHPKPTGFIRSTMGRLRRSRTHSSAKSQIKDRKTKRYTRDLDQIALDMELAHSIRSVKSKQAGSVLNFDVPRTFGSTSHPTVTGDVDEDTTGAGKFPCVECARFFVDSRSLTEHQRGKVHKRRVKALADGPYNLEEAMRAAGLGTDNRQRPAPDLMAS</sequence>
<dbReference type="InterPro" id="IPR051879">
    <property type="entry name" value="C2H2-ZF_Maturation_Protein"/>
</dbReference>
<evidence type="ECO:0000256" key="1">
    <source>
        <dbReference type="ARBA" id="ARBA00004123"/>
    </source>
</evidence>
<dbReference type="GO" id="GO:0043021">
    <property type="term" value="F:ribonucleoprotein complex binding"/>
    <property type="evidence" value="ECO:0007669"/>
    <property type="project" value="UniProtKB-ARBA"/>
</dbReference>
<evidence type="ECO:0000256" key="5">
    <source>
        <dbReference type="ARBA" id="ARBA00022723"/>
    </source>
</evidence>
<gene>
    <name evidence="14" type="ORF">PCASD_02980</name>
    <name evidence="13" type="ORF">PCASD_13273</name>
</gene>
<keyword evidence="6 10" id="KW-0863">Zinc-finger</keyword>
<evidence type="ECO:0000256" key="4">
    <source>
        <dbReference type="ARBA" id="ARBA00022517"/>
    </source>
</evidence>
<dbReference type="Proteomes" id="UP000235392">
    <property type="component" value="Unassembled WGS sequence"/>
</dbReference>
<dbReference type="SUPFAM" id="SSF57667">
    <property type="entry name" value="beta-beta-alpha zinc fingers"/>
    <property type="match status" value="1"/>
</dbReference>
<keyword evidence="7" id="KW-0862">Zinc</keyword>
<comment type="caution">
    <text evidence="13">The sequence shown here is derived from an EMBL/GenBank/DDBJ whole genome shotgun (WGS) entry which is preliminary data.</text>
</comment>
<evidence type="ECO:0000313" key="15">
    <source>
        <dbReference type="Proteomes" id="UP000235392"/>
    </source>
</evidence>
<dbReference type="GO" id="GO:0042254">
    <property type="term" value="P:ribosome biogenesis"/>
    <property type="evidence" value="ECO:0007669"/>
    <property type="project" value="UniProtKB-KW"/>
</dbReference>
<keyword evidence="4" id="KW-0690">Ribosome biogenesis</keyword>
<protein>
    <recommendedName>
        <fullName evidence="12">C2H2-type domain-containing protein</fullName>
    </recommendedName>
</protein>
<dbReference type="PROSITE" id="PS50157">
    <property type="entry name" value="ZINC_FINGER_C2H2_2"/>
    <property type="match status" value="1"/>
</dbReference>
<comment type="similarity">
    <text evidence="9">Belongs to the ZNF593/BUD20 C2H2-type zinc-finger protein family.</text>
</comment>
<keyword evidence="8" id="KW-0539">Nucleus</keyword>
<proteinExistence type="inferred from homology"/>
<evidence type="ECO:0000256" key="8">
    <source>
        <dbReference type="ARBA" id="ARBA00023242"/>
    </source>
</evidence>
<accession>A0A2N5T3I0</accession>
<dbReference type="PANTHER" id="PTHR46095:SF1">
    <property type="entry name" value="ZINC FINGER PROTEIN 593"/>
    <property type="match status" value="1"/>
</dbReference>
<evidence type="ECO:0000256" key="2">
    <source>
        <dbReference type="ARBA" id="ARBA00004496"/>
    </source>
</evidence>
<evidence type="ECO:0000313" key="14">
    <source>
        <dbReference type="EMBL" id="PLW49161.1"/>
    </source>
</evidence>
<dbReference type="Pfam" id="PF12171">
    <property type="entry name" value="zf-C2H2_jaz"/>
    <property type="match status" value="1"/>
</dbReference>
<dbReference type="GO" id="GO:0008270">
    <property type="term" value="F:zinc ion binding"/>
    <property type="evidence" value="ECO:0007669"/>
    <property type="project" value="UniProtKB-KW"/>
</dbReference>
<dbReference type="PANTHER" id="PTHR46095">
    <property type="entry name" value="ZINC FINGER PROTEIN 593"/>
    <property type="match status" value="1"/>
</dbReference>